<organism evidence="2 3">
    <name type="scientific">Tripterygium wilfordii</name>
    <name type="common">Thunder God vine</name>
    <dbReference type="NCBI Taxonomy" id="458696"/>
    <lineage>
        <taxon>Eukaryota</taxon>
        <taxon>Viridiplantae</taxon>
        <taxon>Streptophyta</taxon>
        <taxon>Embryophyta</taxon>
        <taxon>Tracheophyta</taxon>
        <taxon>Spermatophyta</taxon>
        <taxon>Magnoliopsida</taxon>
        <taxon>eudicotyledons</taxon>
        <taxon>Gunneridae</taxon>
        <taxon>Pentapetalae</taxon>
        <taxon>rosids</taxon>
        <taxon>fabids</taxon>
        <taxon>Celastrales</taxon>
        <taxon>Celastraceae</taxon>
        <taxon>Tripterygium</taxon>
    </lineage>
</organism>
<keyword evidence="1" id="KW-0472">Membrane</keyword>
<evidence type="ECO:0000256" key="1">
    <source>
        <dbReference type="SAM" id="Phobius"/>
    </source>
</evidence>
<keyword evidence="3" id="KW-1185">Reference proteome</keyword>
<keyword evidence="1" id="KW-1133">Transmembrane helix</keyword>
<accession>A0A7J7CT26</accession>
<comment type="caution">
    <text evidence="2">The sequence shown here is derived from an EMBL/GenBank/DDBJ whole genome shotgun (WGS) entry which is preliminary data.</text>
</comment>
<dbReference type="Proteomes" id="UP000593562">
    <property type="component" value="Unassembled WGS sequence"/>
</dbReference>
<dbReference type="AlphaFoldDB" id="A0A7J7CT26"/>
<name>A0A7J7CT26_TRIWF</name>
<reference evidence="2 3" key="1">
    <citation type="journal article" date="2020" name="Nat. Commun.">
        <title>Genome of Tripterygium wilfordii and identification of cytochrome P450 involved in triptolide biosynthesis.</title>
        <authorList>
            <person name="Tu L."/>
            <person name="Su P."/>
            <person name="Zhang Z."/>
            <person name="Gao L."/>
            <person name="Wang J."/>
            <person name="Hu T."/>
            <person name="Zhou J."/>
            <person name="Zhang Y."/>
            <person name="Zhao Y."/>
            <person name="Liu Y."/>
            <person name="Song Y."/>
            <person name="Tong Y."/>
            <person name="Lu Y."/>
            <person name="Yang J."/>
            <person name="Xu C."/>
            <person name="Jia M."/>
            <person name="Peters R.J."/>
            <person name="Huang L."/>
            <person name="Gao W."/>
        </authorList>
    </citation>
    <scope>NUCLEOTIDE SEQUENCE [LARGE SCALE GENOMIC DNA]</scope>
    <source>
        <strain evidence="3">cv. XIE 37</strain>
        <tissue evidence="2">Leaf</tissue>
    </source>
</reference>
<keyword evidence="1" id="KW-0812">Transmembrane</keyword>
<sequence length="100" mass="11225">MFVAGSQPMNALALFLMDSSVGFQTLDMLCTLWFHLVPVIMFLFFFSIYDVGFLYQLLHCYVVAGWEIIGLPAFGCLVLGLAKKYLSSQLCISKTRSLVI</sequence>
<dbReference type="InParanoid" id="A0A7J7CT26"/>
<protein>
    <submittedName>
        <fullName evidence="2">Uncharacterized protein</fullName>
    </submittedName>
</protein>
<evidence type="ECO:0000313" key="3">
    <source>
        <dbReference type="Proteomes" id="UP000593562"/>
    </source>
</evidence>
<dbReference type="EMBL" id="JAAARO010000013">
    <property type="protein sequence ID" value="KAF5737262.1"/>
    <property type="molecule type" value="Genomic_DNA"/>
</dbReference>
<proteinExistence type="predicted"/>
<evidence type="ECO:0000313" key="2">
    <source>
        <dbReference type="EMBL" id="KAF5737262.1"/>
    </source>
</evidence>
<gene>
    <name evidence="2" type="ORF">HS088_TW13G00141</name>
</gene>
<feature type="transmembrane region" description="Helical" evidence="1">
    <location>
        <begin position="26"/>
        <end position="49"/>
    </location>
</feature>
<feature type="transmembrane region" description="Helical" evidence="1">
    <location>
        <begin position="61"/>
        <end position="82"/>
    </location>
</feature>